<proteinExistence type="predicted"/>
<keyword evidence="1" id="KW-1133">Transmembrane helix</keyword>
<keyword evidence="1" id="KW-0812">Transmembrane</keyword>
<keyword evidence="1" id="KW-0472">Membrane</keyword>
<sequence length="74" mass="8793">MWVTVSACGLLVKTLYCSESEYLQLRGNGNDWLRGTSYPRFLWEFLVLLIHLIVNSQNIIFFWDCVNLCYEFLH</sequence>
<organism evidence="2">
    <name type="scientific">Anguilla anguilla</name>
    <name type="common">European freshwater eel</name>
    <name type="synonym">Muraena anguilla</name>
    <dbReference type="NCBI Taxonomy" id="7936"/>
    <lineage>
        <taxon>Eukaryota</taxon>
        <taxon>Metazoa</taxon>
        <taxon>Chordata</taxon>
        <taxon>Craniata</taxon>
        <taxon>Vertebrata</taxon>
        <taxon>Euteleostomi</taxon>
        <taxon>Actinopterygii</taxon>
        <taxon>Neopterygii</taxon>
        <taxon>Teleostei</taxon>
        <taxon>Anguilliformes</taxon>
        <taxon>Anguillidae</taxon>
        <taxon>Anguilla</taxon>
    </lineage>
</organism>
<evidence type="ECO:0000313" key="2">
    <source>
        <dbReference type="EMBL" id="JAH35547.1"/>
    </source>
</evidence>
<accession>A0A0E9S2V8</accession>
<evidence type="ECO:0000256" key="1">
    <source>
        <dbReference type="SAM" id="Phobius"/>
    </source>
</evidence>
<reference evidence="2" key="1">
    <citation type="submission" date="2014-11" db="EMBL/GenBank/DDBJ databases">
        <authorList>
            <person name="Amaro Gonzalez C."/>
        </authorList>
    </citation>
    <scope>NUCLEOTIDE SEQUENCE</scope>
</reference>
<dbReference type="AlphaFoldDB" id="A0A0E9S2V8"/>
<name>A0A0E9S2V8_ANGAN</name>
<dbReference type="EMBL" id="GBXM01073030">
    <property type="protein sequence ID" value="JAH35547.1"/>
    <property type="molecule type" value="Transcribed_RNA"/>
</dbReference>
<protein>
    <submittedName>
        <fullName evidence="2">Uncharacterized protein</fullName>
    </submittedName>
</protein>
<reference evidence="2" key="2">
    <citation type="journal article" date="2015" name="Fish Shellfish Immunol.">
        <title>Early steps in the European eel (Anguilla anguilla)-Vibrio vulnificus interaction in the gills: Role of the RtxA13 toxin.</title>
        <authorList>
            <person name="Callol A."/>
            <person name="Pajuelo D."/>
            <person name="Ebbesson L."/>
            <person name="Teles M."/>
            <person name="MacKenzie S."/>
            <person name="Amaro C."/>
        </authorList>
    </citation>
    <scope>NUCLEOTIDE SEQUENCE</scope>
</reference>
<feature type="transmembrane region" description="Helical" evidence="1">
    <location>
        <begin position="41"/>
        <end position="63"/>
    </location>
</feature>